<dbReference type="Gene3D" id="3.40.960.10">
    <property type="entry name" value="VSR Endonuclease"/>
    <property type="match status" value="1"/>
</dbReference>
<proteinExistence type="predicted"/>
<evidence type="ECO:0000313" key="4">
    <source>
        <dbReference type="Proteomes" id="UP000020077"/>
    </source>
</evidence>
<evidence type="ECO:0000259" key="2">
    <source>
        <dbReference type="Pfam" id="PF18741"/>
    </source>
</evidence>
<dbReference type="FunFam" id="3.40.960.10:FF:000002">
    <property type="entry name" value="DNA helicase related protein"/>
    <property type="match status" value="1"/>
</dbReference>
<protein>
    <submittedName>
        <fullName evidence="3">Uncharacterized protein</fullName>
    </submittedName>
</protein>
<dbReference type="InterPro" id="IPR011335">
    <property type="entry name" value="Restrct_endonuc-II-like"/>
</dbReference>
<dbReference type="Pfam" id="PF13087">
    <property type="entry name" value="AAA_12"/>
    <property type="match status" value="1"/>
</dbReference>
<name>A0A080LZS7_9PROT</name>
<dbReference type="Proteomes" id="UP000020077">
    <property type="component" value="Unassembled WGS sequence"/>
</dbReference>
<dbReference type="SUPFAM" id="SSF52980">
    <property type="entry name" value="Restriction endonuclease-like"/>
    <property type="match status" value="1"/>
</dbReference>
<dbReference type="Pfam" id="PF18741">
    <property type="entry name" value="MTES_1575"/>
    <property type="match status" value="1"/>
</dbReference>
<dbReference type="AlphaFoldDB" id="A0A080LZS7"/>
<dbReference type="SUPFAM" id="SSF52540">
    <property type="entry name" value="P-loop containing nucleoside triphosphate hydrolases"/>
    <property type="match status" value="1"/>
</dbReference>
<sequence length="256" mass="28596">MIEDLLDEERRRDPSIEPHFADVELEPVFVKNLESVQGDERDIVYFSITYGPDHAGAVSMNFGPMNRAGGERRLNVAITRARHELRIFSSLRAEQMDLARTQAIGVRDLKHFLDFAERGAPALAEARTASLGDFESPFEEAVATALAHQGWELHTQVGSSVFRIDLAVVHPDAKGVYLCGIECDGATYHRAATARDRDKLREQVLRGLGWEILRVWSTDWWIDAAGTLEKIDADLRKLLEKSRSQRATEAAAASPS</sequence>
<evidence type="ECO:0000259" key="1">
    <source>
        <dbReference type="Pfam" id="PF13087"/>
    </source>
</evidence>
<reference evidence="3 4" key="1">
    <citation type="submission" date="2014-02" db="EMBL/GenBank/DDBJ databases">
        <title>Expanding our view of genomic diversity in Candidatus Accumulibacter clades.</title>
        <authorList>
            <person name="Skennerton C.T."/>
            <person name="Barr J.J."/>
            <person name="Slater F.R."/>
            <person name="Bond P.L."/>
            <person name="Tyson G.W."/>
        </authorList>
    </citation>
    <scope>NUCLEOTIDE SEQUENCE [LARGE SCALE GENOMIC DNA]</scope>
    <source>
        <strain evidence="4">BA-91</strain>
    </source>
</reference>
<feature type="domain" description="Restriction endonuclease type II-like" evidence="2">
    <location>
        <begin position="138"/>
        <end position="234"/>
    </location>
</feature>
<accession>A0A080LZS7</accession>
<dbReference type="InterPro" id="IPR041679">
    <property type="entry name" value="DNA2/NAM7-like_C"/>
</dbReference>
<gene>
    <name evidence="3" type="ORF">AW09_000363</name>
</gene>
<organism evidence="3 4">
    <name type="scientific">Candidatus Accumulibacter phosphatis</name>
    <dbReference type="NCBI Taxonomy" id="327160"/>
    <lineage>
        <taxon>Bacteria</taxon>
        <taxon>Pseudomonadati</taxon>
        <taxon>Pseudomonadota</taxon>
        <taxon>Betaproteobacteria</taxon>
        <taxon>Candidatus Accumulibacter</taxon>
    </lineage>
</organism>
<dbReference type="Gene3D" id="3.40.50.300">
    <property type="entry name" value="P-loop containing nucleotide triphosphate hydrolases"/>
    <property type="match status" value="1"/>
</dbReference>
<dbReference type="InterPro" id="IPR049468">
    <property type="entry name" value="Restrct_endonuc-II-like_dom"/>
</dbReference>
<evidence type="ECO:0000313" key="3">
    <source>
        <dbReference type="EMBL" id="KFB74356.1"/>
    </source>
</evidence>
<dbReference type="InterPro" id="IPR027417">
    <property type="entry name" value="P-loop_NTPase"/>
</dbReference>
<comment type="caution">
    <text evidence="3">The sequence shown here is derived from an EMBL/GenBank/DDBJ whole genome shotgun (WGS) entry which is preliminary data.</text>
</comment>
<feature type="domain" description="DNA2/NAM7 helicase-like C-terminal" evidence="1">
    <location>
        <begin position="19"/>
        <end position="89"/>
    </location>
</feature>
<dbReference type="EMBL" id="JDVG02000055">
    <property type="protein sequence ID" value="KFB74356.1"/>
    <property type="molecule type" value="Genomic_DNA"/>
</dbReference>